<evidence type="ECO:0000313" key="1">
    <source>
        <dbReference type="EMBL" id="MFA9192562.1"/>
    </source>
</evidence>
<sequence>MSCNKLILKTNAAVEIEDVISFYASKNSILAKRIEKEIRLAFKTIVKNPESFQCCYSEIRIFWLNKFPYGLYYIWEKWRSVYFSILAF</sequence>
<protein>
    <recommendedName>
        <fullName evidence="3">Type II toxin-antitoxin system RelE/ParE family toxin</fullName>
    </recommendedName>
</protein>
<dbReference type="EMBL" id="JBCFQL010000017">
    <property type="protein sequence ID" value="MFA9192562.1"/>
    <property type="molecule type" value="Genomic_DNA"/>
</dbReference>
<reference evidence="1 2" key="1">
    <citation type="submission" date="2024-04" db="EMBL/GenBank/DDBJ databases">
        <title>New Clade of Flavobacterium.</title>
        <authorList>
            <person name="Matos L."/>
            <person name="Proenca D.N."/>
            <person name="Fransisco R.M."/>
            <person name="Chung A.P."/>
            <person name="Maccario L."/>
            <person name="Sorensen S.J."/>
            <person name="Morais P.V."/>
        </authorList>
    </citation>
    <scope>NUCLEOTIDE SEQUENCE [LARGE SCALE GENOMIC DNA]</scope>
    <source>
        <strain evidence="1 2">FZUC8N2.13</strain>
    </source>
</reference>
<name>A0ABV4TGQ4_9FLAO</name>
<keyword evidence="2" id="KW-1185">Reference proteome</keyword>
<dbReference type="Proteomes" id="UP001574169">
    <property type="component" value="Unassembled WGS sequence"/>
</dbReference>
<dbReference type="InterPro" id="IPR035093">
    <property type="entry name" value="RelE/ParE_toxin_dom_sf"/>
</dbReference>
<gene>
    <name evidence="1" type="ORF">AAGV28_14390</name>
</gene>
<dbReference type="RefSeq" id="WP_373407454.1">
    <property type="nucleotide sequence ID" value="NZ_JBCFQL010000017.1"/>
</dbReference>
<organism evidence="1 2">
    <name type="scientific">Flavobacterium zubiriense</name>
    <dbReference type="NCBI Taxonomy" id="3138075"/>
    <lineage>
        <taxon>Bacteria</taxon>
        <taxon>Pseudomonadati</taxon>
        <taxon>Bacteroidota</taxon>
        <taxon>Flavobacteriia</taxon>
        <taxon>Flavobacteriales</taxon>
        <taxon>Flavobacteriaceae</taxon>
        <taxon>Flavobacterium</taxon>
    </lineage>
</organism>
<comment type="caution">
    <text evidence="1">The sequence shown here is derived from an EMBL/GenBank/DDBJ whole genome shotgun (WGS) entry which is preliminary data.</text>
</comment>
<accession>A0ABV4TGQ4</accession>
<evidence type="ECO:0008006" key="3">
    <source>
        <dbReference type="Google" id="ProtNLM"/>
    </source>
</evidence>
<dbReference type="Gene3D" id="3.30.2310.20">
    <property type="entry name" value="RelE-like"/>
    <property type="match status" value="1"/>
</dbReference>
<evidence type="ECO:0000313" key="2">
    <source>
        <dbReference type="Proteomes" id="UP001574169"/>
    </source>
</evidence>
<proteinExistence type="predicted"/>